<comment type="subcellular location">
    <subcellularLocation>
        <location evidence="6">Cytoplasm</location>
    </subcellularLocation>
    <subcellularLocation>
        <location evidence="6">Cytoplasm</location>
        <location evidence="6">P-body</location>
    </subcellularLocation>
</comment>
<dbReference type="STRING" id="74557.A0A1V9Z2N0"/>
<evidence type="ECO:0000256" key="5">
    <source>
        <dbReference type="ARBA" id="ARBA00023274"/>
    </source>
</evidence>
<keyword evidence="2 6" id="KW-0963">Cytoplasm</keyword>
<evidence type="ECO:0000256" key="2">
    <source>
        <dbReference type="ARBA" id="ARBA00022490"/>
    </source>
</evidence>
<dbReference type="AlphaFoldDB" id="A0A1V9Z2N0"/>
<name>A0A1V9Z2N0_9STRA</name>
<dbReference type="GO" id="GO:0000290">
    <property type="term" value="P:deadenylation-dependent decapping of nuclear-transcribed mRNA"/>
    <property type="evidence" value="ECO:0007669"/>
    <property type="project" value="TreeGrafter"/>
</dbReference>
<dbReference type="PANTHER" id="PTHR15588:SF8">
    <property type="entry name" value="U6 SNRNA-ASSOCIATED SM-LIKE PROTEIN LSM1"/>
    <property type="match status" value="1"/>
</dbReference>
<evidence type="ECO:0000256" key="4">
    <source>
        <dbReference type="ARBA" id="ARBA00022884"/>
    </source>
</evidence>
<keyword evidence="3 6" id="KW-0507">mRNA processing</keyword>
<dbReference type="Proteomes" id="UP000243217">
    <property type="component" value="Unassembled WGS sequence"/>
</dbReference>
<comment type="subunit">
    <text evidence="6">LSm subunits form a heteromer with a donut shape.</text>
</comment>
<proteinExistence type="inferred from homology"/>
<dbReference type="InterPro" id="IPR001163">
    <property type="entry name" value="Sm_dom_euk/arc"/>
</dbReference>
<dbReference type="GO" id="GO:0006397">
    <property type="term" value="P:mRNA processing"/>
    <property type="evidence" value="ECO:0007669"/>
    <property type="project" value="UniProtKB-UniRule"/>
</dbReference>
<dbReference type="PANTHER" id="PTHR15588">
    <property type="entry name" value="LSM1"/>
    <property type="match status" value="1"/>
</dbReference>
<reference evidence="8 9" key="1">
    <citation type="journal article" date="2014" name="Genome Biol. Evol.">
        <title>The secreted proteins of Achlya hypogyna and Thraustotheca clavata identify the ancestral oomycete secretome and reveal gene acquisitions by horizontal gene transfer.</title>
        <authorList>
            <person name="Misner I."/>
            <person name="Blouin N."/>
            <person name="Leonard G."/>
            <person name="Richards T.A."/>
            <person name="Lane C.E."/>
        </authorList>
    </citation>
    <scope>NUCLEOTIDE SEQUENCE [LARGE SCALE GENOMIC DNA]</scope>
    <source>
        <strain evidence="8 9">ATCC 34112</strain>
    </source>
</reference>
<sequence>MNQFPGVTSMTELLDKQMLVVLRDGRHLVGIFRSFDQYSNIVLQETCERHVVGNTYCDIPLGLYIIRGDNIVIMGELDQEKEASQVNLIKKSPEEVLAAEADQHEEGVVTVRGTWNFDDAQ</sequence>
<comment type="similarity">
    <text evidence="1 6">Belongs to the snRNP Sm proteins family.</text>
</comment>
<dbReference type="Gene3D" id="2.30.30.100">
    <property type="match status" value="1"/>
</dbReference>
<dbReference type="Pfam" id="PF01423">
    <property type="entry name" value="LSM"/>
    <property type="match status" value="1"/>
</dbReference>
<evidence type="ECO:0000256" key="6">
    <source>
        <dbReference type="RuleBase" id="RU365047"/>
    </source>
</evidence>
<dbReference type="EMBL" id="JNBS01002343">
    <property type="protein sequence ID" value="OQR92259.1"/>
    <property type="molecule type" value="Genomic_DNA"/>
</dbReference>
<organism evidence="8 9">
    <name type="scientific">Thraustotheca clavata</name>
    <dbReference type="NCBI Taxonomy" id="74557"/>
    <lineage>
        <taxon>Eukaryota</taxon>
        <taxon>Sar</taxon>
        <taxon>Stramenopiles</taxon>
        <taxon>Oomycota</taxon>
        <taxon>Saprolegniomycetes</taxon>
        <taxon>Saprolegniales</taxon>
        <taxon>Achlyaceae</taxon>
        <taxon>Thraustotheca</taxon>
    </lineage>
</organism>
<keyword evidence="9" id="KW-1185">Reference proteome</keyword>
<protein>
    <recommendedName>
        <fullName evidence="6">U6 snRNA-associated Sm-like protein LSm1</fullName>
    </recommendedName>
</protein>
<dbReference type="InterPro" id="IPR010920">
    <property type="entry name" value="LSM_dom_sf"/>
</dbReference>
<dbReference type="GO" id="GO:0000932">
    <property type="term" value="C:P-body"/>
    <property type="evidence" value="ECO:0007669"/>
    <property type="project" value="UniProtKB-SubCell"/>
</dbReference>
<dbReference type="InterPro" id="IPR044642">
    <property type="entry name" value="PTHR15588"/>
</dbReference>
<dbReference type="CDD" id="cd01728">
    <property type="entry name" value="LSm1"/>
    <property type="match status" value="1"/>
</dbReference>
<evidence type="ECO:0000256" key="1">
    <source>
        <dbReference type="ARBA" id="ARBA00006850"/>
    </source>
</evidence>
<dbReference type="InterPro" id="IPR047575">
    <property type="entry name" value="Sm"/>
</dbReference>
<dbReference type="OrthoDB" id="10263346at2759"/>
<evidence type="ECO:0000259" key="7">
    <source>
        <dbReference type="PROSITE" id="PS52002"/>
    </source>
</evidence>
<dbReference type="SUPFAM" id="SSF50182">
    <property type="entry name" value="Sm-like ribonucleoproteins"/>
    <property type="match status" value="1"/>
</dbReference>
<dbReference type="GO" id="GO:1990726">
    <property type="term" value="C:Lsm1-7-Pat1 complex"/>
    <property type="evidence" value="ECO:0007669"/>
    <property type="project" value="TreeGrafter"/>
</dbReference>
<evidence type="ECO:0000313" key="9">
    <source>
        <dbReference type="Proteomes" id="UP000243217"/>
    </source>
</evidence>
<dbReference type="GO" id="GO:1990904">
    <property type="term" value="C:ribonucleoprotein complex"/>
    <property type="evidence" value="ECO:0007669"/>
    <property type="project" value="UniProtKB-KW"/>
</dbReference>
<dbReference type="InterPro" id="IPR034104">
    <property type="entry name" value="Lsm1"/>
</dbReference>
<gene>
    <name evidence="6" type="primary">LSM1</name>
    <name evidence="8" type="ORF">THRCLA_22395</name>
</gene>
<comment type="caution">
    <text evidence="8">The sequence shown here is derived from an EMBL/GenBank/DDBJ whole genome shotgun (WGS) entry which is preliminary data.</text>
</comment>
<dbReference type="GO" id="GO:0003729">
    <property type="term" value="F:mRNA binding"/>
    <property type="evidence" value="ECO:0007669"/>
    <property type="project" value="TreeGrafter"/>
</dbReference>
<dbReference type="SMART" id="SM00651">
    <property type="entry name" value="Sm"/>
    <property type="match status" value="1"/>
</dbReference>
<comment type="function">
    <text evidence="6">Probably involved with other LSm subunits in the general process of degradation of mRNAs.</text>
</comment>
<evidence type="ECO:0000256" key="3">
    <source>
        <dbReference type="ARBA" id="ARBA00022664"/>
    </source>
</evidence>
<accession>A0A1V9Z2N0</accession>
<keyword evidence="5 6" id="KW-0687">Ribonucleoprotein</keyword>
<feature type="domain" description="Sm" evidence="7">
    <location>
        <begin position="5"/>
        <end position="80"/>
    </location>
</feature>
<dbReference type="PROSITE" id="PS52002">
    <property type="entry name" value="SM"/>
    <property type="match status" value="1"/>
</dbReference>
<evidence type="ECO:0000313" key="8">
    <source>
        <dbReference type="EMBL" id="OQR92259.1"/>
    </source>
</evidence>
<keyword evidence="4 6" id="KW-0694">RNA-binding</keyword>